<dbReference type="EMBL" id="FLQW01001527">
    <property type="protein sequence ID" value="SBS90064.1"/>
    <property type="molecule type" value="Genomic_DNA"/>
</dbReference>
<dbReference type="AlphaFoldDB" id="A0A1A8WAM4"/>
<sequence>MKYIERNVPENRSYYEDREHGAMRKEYKTNYKRVLWPINVGIYDVDDKNIKKELCLIVTNIPVYWTKCDITWFFREYFYKLAINDSIAFPLIEQVYLIKNEPSAILACHDGASREIIQSLSSCMLRSVKDEKNILLTIHPYYKKPDEDEKEKVRHRERERQKENEKQDSERDACHVEKNVEIEEEGCNEDKNRTVRNLRKRSLTPPRTENGMEWPRNLDVRSCNNHELRRRLCVFGRYKPLHWGAKELSLFLKYYFETLKRDNANFEIPEISDMWADKGTHLVTFACKNEKSRFNMLLIRACYLNEEDAKNNLKNSLRVWVQFEKWTPYKNSFTDRYKNNKMQRNDFFNKYNPIHEHSIDKNSYKNRILRKPLYDSFSRNKTNSFRTNLNLHNKLNHTSNYIYHKEDRNKRNYNNVKNNYANRSRSPYFNKYKKKYSPSPSLKNYYKTKKFRKSHSIDSRKEEVDSYWSKSNNKPHNRNFSLASKHIVFLSNGAALQALDKFENSIHA</sequence>
<name>A0A1A8WAM4_PLAMA</name>
<protein>
    <submittedName>
        <fullName evidence="2">Uncharacterized protein</fullName>
    </submittedName>
</protein>
<organism evidence="2 3">
    <name type="scientific">Plasmodium malariae</name>
    <dbReference type="NCBI Taxonomy" id="5858"/>
    <lineage>
        <taxon>Eukaryota</taxon>
        <taxon>Sar</taxon>
        <taxon>Alveolata</taxon>
        <taxon>Apicomplexa</taxon>
        <taxon>Aconoidasida</taxon>
        <taxon>Haemosporida</taxon>
        <taxon>Plasmodiidae</taxon>
        <taxon>Plasmodium</taxon>
        <taxon>Plasmodium (Plasmodium)</taxon>
    </lineage>
</organism>
<feature type="region of interest" description="Disordered" evidence="1">
    <location>
        <begin position="147"/>
        <end position="175"/>
    </location>
</feature>
<dbReference type="Proteomes" id="UP000078597">
    <property type="component" value="Unassembled WGS sequence"/>
</dbReference>
<evidence type="ECO:0000313" key="3">
    <source>
        <dbReference type="Proteomes" id="UP000078597"/>
    </source>
</evidence>
<evidence type="ECO:0000256" key="1">
    <source>
        <dbReference type="SAM" id="MobiDB-lite"/>
    </source>
</evidence>
<reference evidence="3" key="1">
    <citation type="submission" date="2016-05" db="EMBL/GenBank/DDBJ databases">
        <authorList>
            <person name="Naeem Raeece"/>
        </authorList>
    </citation>
    <scope>NUCLEOTIDE SEQUENCE [LARGE SCALE GENOMIC DNA]</scope>
</reference>
<dbReference type="VEuPathDB" id="PlasmoDB:PmUG01_14022600"/>
<evidence type="ECO:0000313" key="2">
    <source>
        <dbReference type="EMBL" id="SBS90064.1"/>
    </source>
</evidence>
<proteinExistence type="predicted"/>
<accession>A0A1A8WAM4</accession>
<gene>
    <name evidence="2" type="ORF">PMALA_028460</name>
</gene>